<reference evidence="3 4" key="1">
    <citation type="submission" date="2023-02" db="EMBL/GenBank/DDBJ databases">
        <title>Bacterial whole genomic sequence of Curvibacter sp. HBC61.</title>
        <authorList>
            <person name="Le V."/>
            <person name="Ko S.-R."/>
            <person name="Ahn C.-Y."/>
            <person name="Oh H.-M."/>
        </authorList>
    </citation>
    <scope>NUCLEOTIDE SEQUENCE [LARGE SCALE GENOMIC DNA]</scope>
    <source>
        <strain evidence="3 4">HBC61</strain>
    </source>
</reference>
<evidence type="ECO:0000313" key="4">
    <source>
        <dbReference type="Proteomes" id="UP001528673"/>
    </source>
</evidence>
<protein>
    <submittedName>
        <fullName evidence="3">NfeD family protein</fullName>
    </submittedName>
</protein>
<sequence length="144" mass="15329">MTPFTVWCVLTGLAVLAELLTSTFYLLLVAFGLMAGALASWAGASLSSQVLIAAFTGGALVLAWHLWRRRHPAEAPAGQNPDVNLDIGSTVQVSHWESDGRATVQYRGATWSAEWRASPTAPVAAPGPHRIVEVVGNRLVLQAI</sequence>
<gene>
    <name evidence="3" type="ORF">PSQ40_02675</name>
</gene>
<evidence type="ECO:0000259" key="2">
    <source>
        <dbReference type="Pfam" id="PF01957"/>
    </source>
</evidence>
<comment type="caution">
    <text evidence="3">The sequence shown here is derived from an EMBL/GenBank/DDBJ whole genome shotgun (WGS) entry which is preliminary data.</text>
</comment>
<dbReference type="Pfam" id="PF01957">
    <property type="entry name" value="NfeD"/>
    <property type="match status" value="1"/>
</dbReference>
<keyword evidence="1" id="KW-1133">Transmembrane helix</keyword>
<feature type="transmembrane region" description="Helical" evidence="1">
    <location>
        <begin position="50"/>
        <end position="67"/>
    </location>
</feature>
<proteinExistence type="predicted"/>
<keyword evidence="4" id="KW-1185">Reference proteome</keyword>
<dbReference type="Proteomes" id="UP001528673">
    <property type="component" value="Unassembled WGS sequence"/>
</dbReference>
<dbReference type="EMBL" id="JAQSIP010000001">
    <property type="protein sequence ID" value="MDD0837467.1"/>
    <property type="molecule type" value="Genomic_DNA"/>
</dbReference>
<evidence type="ECO:0000256" key="1">
    <source>
        <dbReference type="SAM" id="Phobius"/>
    </source>
</evidence>
<keyword evidence="1" id="KW-0812">Transmembrane</keyword>
<name>A0ABT5MUF2_9BURK</name>
<dbReference type="RefSeq" id="WP_273948552.1">
    <property type="nucleotide sequence ID" value="NZ_JAQSIP010000001.1"/>
</dbReference>
<accession>A0ABT5MUF2</accession>
<organism evidence="3 4">
    <name type="scientific">Curvibacter cyanobacteriorum</name>
    <dbReference type="NCBI Taxonomy" id="3026422"/>
    <lineage>
        <taxon>Bacteria</taxon>
        <taxon>Pseudomonadati</taxon>
        <taxon>Pseudomonadota</taxon>
        <taxon>Betaproteobacteria</taxon>
        <taxon>Burkholderiales</taxon>
        <taxon>Comamonadaceae</taxon>
        <taxon>Curvibacter</taxon>
    </lineage>
</organism>
<feature type="domain" description="NfeD-like C-terminal" evidence="2">
    <location>
        <begin position="84"/>
        <end position="140"/>
    </location>
</feature>
<dbReference type="InterPro" id="IPR002810">
    <property type="entry name" value="NfeD-like_C"/>
</dbReference>
<evidence type="ECO:0000313" key="3">
    <source>
        <dbReference type="EMBL" id="MDD0837467.1"/>
    </source>
</evidence>
<feature type="transmembrane region" description="Helical" evidence="1">
    <location>
        <begin position="24"/>
        <end position="44"/>
    </location>
</feature>
<keyword evidence="1" id="KW-0472">Membrane</keyword>